<dbReference type="AlphaFoldDB" id="A0A8J6MXY7"/>
<evidence type="ECO:0000313" key="2">
    <source>
        <dbReference type="EMBL" id="MBC8175961.1"/>
    </source>
</evidence>
<comment type="caution">
    <text evidence="2">The sequence shown here is derived from an EMBL/GenBank/DDBJ whole genome shotgun (WGS) entry which is preliminary data.</text>
</comment>
<dbReference type="InterPro" id="IPR050400">
    <property type="entry name" value="Bact_Cytoskel_RodZ"/>
</dbReference>
<accession>A0A8J6MXY7</accession>
<dbReference type="Proteomes" id="UP000650524">
    <property type="component" value="Unassembled WGS sequence"/>
</dbReference>
<dbReference type="InterPro" id="IPR001623">
    <property type="entry name" value="DnaJ_domain"/>
</dbReference>
<feature type="domain" description="J" evidence="1">
    <location>
        <begin position="8"/>
        <end position="78"/>
    </location>
</feature>
<dbReference type="Pfam" id="PF00226">
    <property type="entry name" value="DnaJ"/>
    <property type="match status" value="1"/>
</dbReference>
<dbReference type="SUPFAM" id="SSF46565">
    <property type="entry name" value="Chaperone J-domain"/>
    <property type="match status" value="1"/>
</dbReference>
<reference evidence="2 3" key="1">
    <citation type="submission" date="2020-08" db="EMBL/GenBank/DDBJ databases">
        <title>Bridging the membrane lipid divide: bacteria of the FCB group superphylum have the potential to synthesize archaeal ether lipids.</title>
        <authorList>
            <person name="Villanueva L."/>
            <person name="Von Meijenfeldt F.A.B."/>
            <person name="Westbye A.B."/>
            <person name="Yadav S."/>
            <person name="Hopmans E.C."/>
            <person name="Dutilh B.E."/>
            <person name="Sinninghe Damste J.S."/>
        </authorList>
    </citation>
    <scope>NUCLEOTIDE SEQUENCE [LARGE SCALE GENOMIC DNA]</scope>
    <source>
        <strain evidence="2">NIOZ-UU27</strain>
    </source>
</reference>
<dbReference type="PANTHER" id="PTHR34475:SF1">
    <property type="entry name" value="CYTOSKELETON PROTEIN RODZ"/>
    <property type="match status" value="1"/>
</dbReference>
<organism evidence="2 3">
    <name type="scientific">Candidatus Desulfacyla euxinica</name>
    <dbReference type="NCBI Taxonomy" id="2841693"/>
    <lineage>
        <taxon>Bacteria</taxon>
        <taxon>Deltaproteobacteria</taxon>
        <taxon>Candidatus Desulfacyla</taxon>
    </lineage>
</organism>
<dbReference type="PROSITE" id="PS50076">
    <property type="entry name" value="DNAJ_2"/>
    <property type="match status" value="1"/>
</dbReference>
<dbReference type="InterPro" id="IPR036869">
    <property type="entry name" value="J_dom_sf"/>
</dbReference>
<name>A0A8J6MXY7_9DELT</name>
<protein>
    <submittedName>
        <fullName evidence="2">Helix-turn-helix domain-containing protein</fullName>
    </submittedName>
</protein>
<evidence type="ECO:0000313" key="3">
    <source>
        <dbReference type="Proteomes" id="UP000650524"/>
    </source>
</evidence>
<proteinExistence type="predicted"/>
<dbReference type="Gene3D" id="1.10.260.40">
    <property type="entry name" value="lambda repressor-like DNA-binding domains"/>
    <property type="match status" value="1"/>
</dbReference>
<sequence>MRKFEELNYYEILETPINASTFQIRQAYKEALSIYDVDSSISYSFFSEEESKEILDRIEEAFSTLIDQKKRELYNKTLIREKKIDPSSLKKKRQKVPTPLFSSKTPGGAAISKTIKKRIKGKDLKKAGEAILSKDMISGDDLKHLRKTFGVKIEDLFEVTRITVSILKAIENDDFGTLPPTVYLKNFLKAYAELFEIDSKKIIDGYIKNLNHIKGTS</sequence>
<dbReference type="PANTHER" id="PTHR34475">
    <property type="match status" value="1"/>
</dbReference>
<dbReference type="InterPro" id="IPR010982">
    <property type="entry name" value="Lambda_DNA-bd_dom_sf"/>
</dbReference>
<dbReference type="Gene3D" id="1.10.287.110">
    <property type="entry name" value="DnaJ domain"/>
    <property type="match status" value="1"/>
</dbReference>
<dbReference type="EMBL" id="JACNJD010000060">
    <property type="protein sequence ID" value="MBC8175961.1"/>
    <property type="molecule type" value="Genomic_DNA"/>
</dbReference>
<evidence type="ECO:0000259" key="1">
    <source>
        <dbReference type="PROSITE" id="PS50076"/>
    </source>
</evidence>
<dbReference type="Pfam" id="PF13413">
    <property type="entry name" value="HTH_25"/>
    <property type="match status" value="1"/>
</dbReference>
<gene>
    <name evidence="2" type="ORF">H8E19_01040</name>
</gene>
<dbReference type="GO" id="GO:0003677">
    <property type="term" value="F:DNA binding"/>
    <property type="evidence" value="ECO:0007669"/>
    <property type="project" value="InterPro"/>
</dbReference>